<evidence type="ECO:0000256" key="2">
    <source>
        <dbReference type="ARBA" id="ARBA00023002"/>
    </source>
</evidence>
<keyword evidence="2" id="KW-0560">Oxidoreductase</keyword>
<comment type="similarity">
    <text evidence="1 3">Belongs to the short-chain dehydrogenases/reductases (SDR) family.</text>
</comment>
<keyword evidence="5" id="KW-1185">Reference proteome</keyword>
<protein>
    <submittedName>
        <fullName evidence="4">SDR family NAD(P)-dependent oxidoreductase</fullName>
    </submittedName>
</protein>
<dbReference type="PRINTS" id="PR00081">
    <property type="entry name" value="GDHRDH"/>
</dbReference>
<evidence type="ECO:0000313" key="5">
    <source>
        <dbReference type="Proteomes" id="UP000471147"/>
    </source>
</evidence>
<comment type="caution">
    <text evidence="4">The sequence shown here is derived from an EMBL/GenBank/DDBJ whole genome shotgun (WGS) entry which is preliminary data.</text>
</comment>
<dbReference type="SUPFAM" id="SSF51735">
    <property type="entry name" value="NAD(P)-binding Rossmann-fold domains"/>
    <property type="match status" value="1"/>
</dbReference>
<proteinExistence type="inferred from homology"/>
<evidence type="ECO:0000256" key="1">
    <source>
        <dbReference type="ARBA" id="ARBA00006484"/>
    </source>
</evidence>
<dbReference type="InterPro" id="IPR002347">
    <property type="entry name" value="SDR_fam"/>
</dbReference>
<dbReference type="PROSITE" id="PS00061">
    <property type="entry name" value="ADH_SHORT"/>
    <property type="match status" value="1"/>
</dbReference>
<reference evidence="4 5" key="1">
    <citation type="submission" date="2019-01" db="EMBL/GenBank/DDBJ databases">
        <title>Sphingorhabdus lacus sp.nov., isolated from an oligotrophic freshwater lake.</title>
        <authorList>
            <person name="Park M."/>
        </authorList>
    </citation>
    <scope>NUCLEOTIDE SEQUENCE [LARGE SCALE GENOMIC DNA]</scope>
    <source>
        <strain evidence="4 5">IMCC26285</strain>
    </source>
</reference>
<gene>
    <name evidence="4" type="ORF">EUU23_07775</name>
</gene>
<dbReference type="InterPro" id="IPR036291">
    <property type="entry name" value="NAD(P)-bd_dom_sf"/>
</dbReference>
<dbReference type="Gene3D" id="3.40.50.720">
    <property type="entry name" value="NAD(P)-binding Rossmann-like Domain"/>
    <property type="match status" value="1"/>
</dbReference>
<dbReference type="OrthoDB" id="9781689at2"/>
<name>A0A6I4LZT3_9SPHN</name>
<dbReference type="Pfam" id="PF00106">
    <property type="entry name" value="adh_short"/>
    <property type="match status" value="1"/>
</dbReference>
<dbReference type="GO" id="GO:0016020">
    <property type="term" value="C:membrane"/>
    <property type="evidence" value="ECO:0007669"/>
    <property type="project" value="TreeGrafter"/>
</dbReference>
<sequence length="253" mass="27382">MKRLDDQRVILTGAAGGIGSLVAKRLASLGAHLIGVDQVDCPNCAETILADLSTKEGLTELAETLSTQRVDMLINIAGIQYFGPFEHQSFENLWLGYAVNLIAPAALSRAVLPQMQARGAGQIVNIGSMLGAVKYPFFASYSSSKAGLQGLSEGLRRELFASGIAITYIAPRAARTAFNNPAVVRFMELTKMKADEPDFVADRIVAAITDRKKEVFIGFQERIFMRLNAIFPRLIDAGISSQAAKARHFFTAA</sequence>
<dbReference type="AlphaFoldDB" id="A0A6I4LZT3"/>
<dbReference type="GO" id="GO:0016491">
    <property type="term" value="F:oxidoreductase activity"/>
    <property type="evidence" value="ECO:0007669"/>
    <property type="project" value="UniProtKB-KW"/>
</dbReference>
<organism evidence="4 5">
    <name type="scientific">Sphingorhabdus profundilacus</name>
    <dbReference type="NCBI Taxonomy" id="2509718"/>
    <lineage>
        <taxon>Bacteria</taxon>
        <taxon>Pseudomonadati</taxon>
        <taxon>Pseudomonadota</taxon>
        <taxon>Alphaproteobacteria</taxon>
        <taxon>Sphingomonadales</taxon>
        <taxon>Sphingomonadaceae</taxon>
        <taxon>Sphingorhabdus</taxon>
    </lineage>
</organism>
<evidence type="ECO:0000313" key="4">
    <source>
        <dbReference type="EMBL" id="MVZ97603.1"/>
    </source>
</evidence>
<dbReference type="PANTHER" id="PTHR44196">
    <property type="entry name" value="DEHYDROGENASE/REDUCTASE SDR FAMILY MEMBER 7B"/>
    <property type="match status" value="1"/>
</dbReference>
<dbReference type="RefSeq" id="WP_160353610.1">
    <property type="nucleotide sequence ID" value="NZ_SDWJ01000002.1"/>
</dbReference>
<dbReference type="PANTHER" id="PTHR44196:SF1">
    <property type="entry name" value="DEHYDROGENASE_REDUCTASE SDR FAMILY MEMBER 7B"/>
    <property type="match status" value="1"/>
</dbReference>
<evidence type="ECO:0000256" key="3">
    <source>
        <dbReference type="RuleBase" id="RU000363"/>
    </source>
</evidence>
<dbReference type="EMBL" id="SDWJ01000002">
    <property type="protein sequence ID" value="MVZ97603.1"/>
    <property type="molecule type" value="Genomic_DNA"/>
</dbReference>
<dbReference type="PRINTS" id="PR00080">
    <property type="entry name" value="SDRFAMILY"/>
</dbReference>
<dbReference type="InterPro" id="IPR020904">
    <property type="entry name" value="Sc_DH/Rdtase_CS"/>
</dbReference>
<accession>A0A6I4LZT3</accession>
<dbReference type="Proteomes" id="UP000471147">
    <property type="component" value="Unassembled WGS sequence"/>
</dbReference>